<proteinExistence type="predicted"/>
<evidence type="ECO:0000256" key="1">
    <source>
        <dbReference type="SAM" id="Phobius"/>
    </source>
</evidence>
<reference evidence="2" key="1">
    <citation type="submission" date="2015-07" db="EMBL/GenBank/DDBJ databases">
        <title>MeaNS - Measles Nucleotide Surveillance Program.</title>
        <authorList>
            <person name="Tran T."/>
            <person name="Druce J."/>
        </authorList>
    </citation>
    <scope>NUCLEOTIDE SEQUENCE</scope>
    <source>
        <strain evidence="2">UCB-OBI-ISO-001</strain>
        <tissue evidence="2">Gonad</tissue>
    </source>
</reference>
<keyword evidence="1" id="KW-1133">Transmembrane helix</keyword>
<accession>A0A0L8FJW4</accession>
<organism evidence="2">
    <name type="scientific">Octopus bimaculoides</name>
    <name type="common">California two-spotted octopus</name>
    <dbReference type="NCBI Taxonomy" id="37653"/>
    <lineage>
        <taxon>Eukaryota</taxon>
        <taxon>Metazoa</taxon>
        <taxon>Spiralia</taxon>
        <taxon>Lophotrochozoa</taxon>
        <taxon>Mollusca</taxon>
        <taxon>Cephalopoda</taxon>
        <taxon>Coleoidea</taxon>
        <taxon>Octopodiformes</taxon>
        <taxon>Octopoda</taxon>
        <taxon>Incirrata</taxon>
        <taxon>Octopodidae</taxon>
        <taxon>Octopus</taxon>
    </lineage>
</organism>
<protein>
    <submittedName>
        <fullName evidence="2">Uncharacterized protein</fullName>
    </submittedName>
</protein>
<dbReference type="EMBL" id="KQ430123">
    <property type="protein sequence ID" value="KOF64638.1"/>
    <property type="molecule type" value="Genomic_DNA"/>
</dbReference>
<name>A0A0L8FJW4_OCTBM</name>
<evidence type="ECO:0000313" key="2">
    <source>
        <dbReference type="EMBL" id="KOF64638.1"/>
    </source>
</evidence>
<sequence>MCSFSDCYNNIIKSYENSTFMIIALSLNNIFIKVFKSFFLVIFPLEYQLRFEIEIFCKFSKIPPILNSFMTKKPSFFLQLT</sequence>
<gene>
    <name evidence="2" type="ORF">OCBIM_22017018mg</name>
</gene>
<keyword evidence="1" id="KW-0472">Membrane</keyword>
<feature type="transmembrane region" description="Helical" evidence="1">
    <location>
        <begin position="20"/>
        <end position="43"/>
    </location>
</feature>
<dbReference type="AlphaFoldDB" id="A0A0L8FJW4"/>
<keyword evidence="1" id="KW-0812">Transmembrane</keyword>